<dbReference type="SUPFAM" id="SSF81653">
    <property type="entry name" value="Calcium ATPase, transduction domain A"/>
    <property type="match status" value="1"/>
</dbReference>
<dbReference type="KEGG" id="pvs:A1sIA79_00870"/>
<dbReference type="Gene3D" id="3.40.1110.10">
    <property type="entry name" value="Calcium-transporting ATPase, cytoplasmic domain N"/>
    <property type="match status" value="1"/>
</dbReference>
<dbReference type="InterPro" id="IPR027256">
    <property type="entry name" value="P-typ_ATPase_IB"/>
</dbReference>
<evidence type="ECO:0000256" key="6">
    <source>
        <dbReference type="ARBA" id="ARBA00022840"/>
    </source>
</evidence>
<dbReference type="Pfam" id="PF00702">
    <property type="entry name" value="Hydrolase"/>
    <property type="match status" value="1"/>
</dbReference>
<dbReference type="GO" id="GO:0005524">
    <property type="term" value="F:ATP binding"/>
    <property type="evidence" value="ECO:0007669"/>
    <property type="project" value="UniProtKB-UniRule"/>
</dbReference>
<dbReference type="EMBL" id="CP016774">
    <property type="protein sequence ID" value="ASY16819.1"/>
    <property type="molecule type" value="Genomic_DNA"/>
</dbReference>
<keyword evidence="8 12" id="KW-1133">Transmembrane helix</keyword>
<dbReference type="PROSITE" id="PS50846">
    <property type="entry name" value="HMA_2"/>
    <property type="match status" value="1"/>
</dbReference>
<comment type="similarity">
    <text evidence="2 12">Belongs to the cation transport ATPase (P-type) (TC 3.A.3) family. Type IB subfamily.</text>
</comment>
<evidence type="ECO:0000256" key="1">
    <source>
        <dbReference type="ARBA" id="ARBA00004651"/>
    </source>
</evidence>
<evidence type="ECO:0000313" key="16">
    <source>
        <dbReference type="Proteomes" id="UP000217177"/>
    </source>
</evidence>
<dbReference type="InterPro" id="IPR059000">
    <property type="entry name" value="ATPase_P-type_domA"/>
</dbReference>
<gene>
    <name evidence="14" type="ORF">A1sIA79_00870</name>
    <name evidence="15" type="ORF">A1sIIB76_00845</name>
</gene>
<dbReference type="GO" id="GO:0016887">
    <property type="term" value="F:ATP hydrolysis activity"/>
    <property type="evidence" value="ECO:0007669"/>
    <property type="project" value="InterPro"/>
</dbReference>
<dbReference type="CDD" id="cd00371">
    <property type="entry name" value="HMA"/>
    <property type="match status" value="1"/>
</dbReference>
<keyword evidence="6 12" id="KW-0067">ATP-binding</keyword>
<keyword evidence="16" id="KW-1185">Reference proteome</keyword>
<dbReference type="InterPro" id="IPR036163">
    <property type="entry name" value="HMA_dom_sf"/>
</dbReference>
<comment type="subcellular location">
    <subcellularLocation>
        <location evidence="1">Cell membrane</location>
        <topology evidence="1">Multi-pass membrane protein</topology>
    </subcellularLocation>
</comment>
<dbReference type="PRINTS" id="PR00119">
    <property type="entry name" value="CATATPASE"/>
</dbReference>
<evidence type="ECO:0000256" key="10">
    <source>
        <dbReference type="ARBA" id="ARBA00049360"/>
    </source>
</evidence>
<dbReference type="InterPro" id="IPR017969">
    <property type="entry name" value="Heavy-metal-associated_CS"/>
</dbReference>
<feature type="transmembrane region" description="Helical" evidence="12">
    <location>
        <begin position="385"/>
        <end position="414"/>
    </location>
</feature>
<proteinExistence type="inferred from homology"/>
<dbReference type="InterPro" id="IPR036412">
    <property type="entry name" value="HAD-like_sf"/>
</dbReference>
<sequence length="763" mass="79747">MSQKMSDSDSSLQKNALVAQTFAISGMTCSSCVNTIESKLNELPGVSASVNFASETVHVLGPSDLSPDEIIRQVKSAGYSATLLTDNSDPALHRKGAARALFFATLLAIPAVAISMVMSWHQPINDWLISLFEDYGIAQPPHADHLFVSWLVLAITTPLIVFVAWPIHRAAIRNIIHPTMDTLISLGSMSAYAWSIYATYTNEGDVYTEVAAGVLFFVILGRYLESRAKRNASSALSSLLALSAKEVSVVRAGVEVLIPISHLVIGDEFVVKPGGRIATDGIIISGQSSVDNSLITGESAPVEVSPGSRVIGSAMNNNGRIIVRATRIGSDTELARITAMVVTAQGSKAPIQKLADKIASIFVPVVTALSLATFGYWYFIADKSLSFSISTAITVLVIACPCALGLATPVALLVASGRGALRGIVIRNPQALEISQSIDVAVLDKTGTLTDGSMHIREVVIPVSAQKVLGSEFAGLLTEGKILSTALTLESQSDHPTAQAITAYALAHHATQLPVTEFTQTPGAGVAARVNVGPKSPVVLIGSPASIAHSCVEFDSQISEAISRAESNSQAVSVLAWDGVALAVFASGDQIKRDSATTIAALESRGITTWLLTGDNAESAASVAQQVGISTDRVLAQVLPEDKLAKVSSLQSAGHRVLMIGDGVNDAAALAAADLSIAMGTGTDVAISTADITVMRPALMGVIDALDLSKRTLSTIKGNLTWAFAYNVIGIPIAAVGFASPMYAAAAMAISSLFVVTHSLRIR</sequence>
<evidence type="ECO:0000256" key="7">
    <source>
        <dbReference type="ARBA" id="ARBA00022967"/>
    </source>
</evidence>
<feature type="transmembrane region" description="Helical" evidence="12">
    <location>
        <begin position="100"/>
        <end position="121"/>
    </location>
</feature>
<feature type="domain" description="HMA" evidence="13">
    <location>
        <begin position="18"/>
        <end position="82"/>
    </location>
</feature>
<dbReference type="Proteomes" id="UP000217194">
    <property type="component" value="Chromosome"/>
</dbReference>
<dbReference type="NCBIfam" id="TIGR01525">
    <property type="entry name" value="ATPase-IB_hvy"/>
    <property type="match status" value="1"/>
</dbReference>
<feature type="transmembrane region" description="Helical" evidence="12">
    <location>
        <begin position="179"/>
        <end position="200"/>
    </location>
</feature>
<dbReference type="Pfam" id="PF00122">
    <property type="entry name" value="E1-E2_ATPase"/>
    <property type="match status" value="1"/>
</dbReference>
<dbReference type="PANTHER" id="PTHR43520">
    <property type="entry name" value="ATP7, ISOFORM B"/>
    <property type="match status" value="1"/>
</dbReference>
<feature type="transmembrane region" description="Helical" evidence="12">
    <location>
        <begin position="206"/>
        <end position="224"/>
    </location>
</feature>
<dbReference type="FunFam" id="3.30.70.100:FF:000005">
    <property type="entry name" value="Copper-exporting P-type ATPase A"/>
    <property type="match status" value="1"/>
</dbReference>
<dbReference type="InterPro" id="IPR008250">
    <property type="entry name" value="ATPase_P-typ_transduc_dom_A_sf"/>
</dbReference>
<dbReference type="GO" id="GO:0055070">
    <property type="term" value="P:copper ion homeostasis"/>
    <property type="evidence" value="ECO:0007669"/>
    <property type="project" value="TreeGrafter"/>
</dbReference>
<dbReference type="EMBL" id="CP016778">
    <property type="protein sequence ID" value="ASY22164.1"/>
    <property type="molecule type" value="Genomic_DNA"/>
</dbReference>
<dbReference type="AlphaFoldDB" id="A0AAD0E6B6"/>
<dbReference type="SFLD" id="SFLDF00027">
    <property type="entry name" value="p-type_atpase"/>
    <property type="match status" value="1"/>
</dbReference>
<organism evidence="15 17">
    <name type="scientific">Candidatus Planktophila versatilis</name>
    <dbReference type="NCBI Taxonomy" id="1884905"/>
    <lineage>
        <taxon>Bacteria</taxon>
        <taxon>Bacillati</taxon>
        <taxon>Actinomycetota</taxon>
        <taxon>Actinomycetes</taxon>
        <taxon>Candidatus Nanopelagicales</taxon>
        <taxon>Candidatus Nanopelagicaceae</taxon>
        <taxon>Candidatus Planktophila</taxon>
    </lineage>
</organism>
<keyword evidence="9 12" id="KW-0472">Membrane</keyword>
<dbReference type="SUPFAM" id="SSF55008">
    <property type="entry name" value="HMA, heavy metal-associated domain"/>
    <property type="match status" value="1"/>
</dbReference>
<dbReference type="PRINTS" id="PR00943">
    <property type="entry name" value="CUATPASE"/>
</dbReference>
<evidence type="ECO:0000256" key="12">
    <source>
        <dbReference type="RuleBase" id="RU362081"/>
    </source>
</evidence>
<dbReference type="InterPro" id="IPR023298">
    <property type="entry name" value="ATPase_P-typ_TM_dom_sf"/>
</dbReference>
<dbReference type="InterPro" id="IPR023299">
    <property type="entry name" value="ATPase_P-typ_cyto_dom_N"/>
</dbReference>
<dbReference type="GO" id="GO:0005886">
    <property type="term" value="C:plasma membrane"/>
    <property type="evidence" value="ECO:0007669"/>
    <property type="project" value="UniProtKB-SubCell"/>
</dbReference>
<evidence type="ECO:0000256" key="4">
    <source>
        <dbReference type="ARBA" id="ARBA00022723"/>
    </source>
</evidence>
<evidence type="ECO:0000313" key="15">
    <source>
        <dbReference type="EMBL" id="ASY22164.1"/>
    </source>
</evidence>
<dbReference type="GO" id="GO:0043682">
    <property type="term" value="F:P-type divalent copper transporter activity"/>
    <property type="evidence" value="ECO:0007669"/>
    <property type="project" value="TreeGrafter"/>
</dbReference>
<name>A0AAD0E6B6_9ACTN</name>
<feature type="transmembrane region" description="Helical" evidence="12">
    <location>
        <begin position="147"/>
        <end position="167"/>
    </location>
</feature>
<dbReference type="SFLD" id="SFLDG00002">
    <property type="entry name" value="C1.7:_P-type_atpase_like"/>
    <property type="match status" value="1"/>
</dbReference>
<dbReference type="InterPro" id="IPR018303">
    <property type="entry name" value="ATPase_P-typ_P_site"/>
</dbReference>
<dbReference type="SUPFAM" id="SSF56784">
    <property type="entry name" value="HAD-like"/>
    <property type="match status" value="1"/>
</dbReference>
<accession>A0AAD0E6B6</accession>
<dbReference type="InterPro" id="IPR044492">
    <property type="entry name" value="P_typ_ATPase_HD_dom"/>
</dbReference>
<dbReference type="PANTHER" id="PTHR43520:SF8">
    <property type="entry name" value="P-TYPE CU(+) TRANSPORTER"/>
    <property type="match status" value="1"/>
</dbReference>
<dbReference type="SUPFAM" id="SSF81660">
    <property type="entry name" value="Metal cation-transporting ATPase, ATP-binding domain N"/>
    <property type="match status" value="1"/>
</dbReference>
<dbReference type="Proteomes" id="UP000217177">
    <property type="component" value="Chromosome"/>
</dbReference>
<dbReference type="NCBIfam" id="TIGR01511">
    <property type="entry name" value="ATPase-IB1_Cu"/>
    <property type="match status" value="1"/>
</dbReference>
<dbReference type="InterPro" id="IPR006121">
    <property type="entry name" value="HMA_dom"/>
</dbReference>
<feature type="transmembrane region" description="Helical" evidence="12">
    <location>
        <begin position="358"/>
        <end position="379"/>
    </location>
</feature>
<keyword evidence="12" id="KW-1003">Cell membrane</keyword>
<dbReference type="SFLD" id="SFLDS00003">
    <property type="entry name" value="Haloacid_Dehalogenase"/>
    <property type="match status" value="1"/>
</dbReference>
<dbReference type="PROSITE" id="PS01229">
    <property type="entry name" value="COF_2"/>
    <property type="match status" value="1"/>
</dbReference>
<dbReference type="Pfam" id="PF00403">
    <property type="entry name" value="HMA"/>
    <property type="match status" value="1"/>
</dbReference>
<comment type="catalytic activity">
    <reaction evidence="10">
        <text>ATP + H2O = ADP + phosphate + H(+)</text>
        <dbReference type="Rhea" id="RHEA:13065"/>
        <dbReference type="ChEBI" id="CHEBI:15377"/>
        <dbReference type="ChEBI" id="CHEBI:15378"/>
        <dbReference type="ChEBI" id="CHEBI:30616"/>
        <dbReference type="ChEBI" id="CHEBI:43474"/>
        <dbReference type="ChEBI" id="CHEBI:456216"/>
    </reaction>
</comment>
<evidence type="ECO:0000259" key="13">
    <source>
        <dbReference type="PROSITE" id="PS50846"/>
    </source>
</evidence>
<evidence type="ECO:0000256" key="11">
    <source>
        <dbReference type="ARBA" id="ARBA00074171"/>
    </source>
</evidence>
<evidence type="ECO:0000256" key="5">
    <source>
        <dbReference type="ARBA" id="ARBA00022741"/>
    </source>
</evidence>
<dbReference type="Gene3D" id="3.30.70.100">
    <property type="match status" value="1"/>
</dbReference>
<evidence type="ECO:0000256" key="3">
    <source>
        <dbReference type="ARBA" id="ARBA00022692"/>
    </source>
</evidence>
<dbReference type="InterPro" id="IPR001757">
    <property type="entry name" value="P_typ_ATPase"/>
</dbReference>
<feature type="transmembrane region" description="Helical" evidence="12">
    <location>
        <begin position="719"/>
        <end position="736"/>
    </location>
</feature>
<evidence type="ECO:0000256" key="8">
    <source>
        <dbReference type="ARBA" id="ARBA00022989"/>
    </source>
</evidence>
<dbReference type="NCBIfam" id="TIGR01494">
    <property type="entry name" value="ATPase_P-type"/>
    <property type="match status" value="2"/>
</dbReference>
<dbReference type="PROSITE" id="PS00154">
    <property type="entry name" value="ATPASE_E1_E2"/>
    <property type="match status" value="1"/>
</dbReference>
<dbReference type="Gene3D" id="2.70.150.10">
    <property type="entry name" value="Calcium-transporting ATPase, cytoplasmic transduction domain A"/>
    <property type="match status" value="1"/>
</dbReference>
<dbReference type="PROSITE" id="PS01047">
    <property type="entry name" value="HMA_1"/>
    <property type="match status" value="1"/>
</dbReference>
<protein>
    <recommendedName>
        <fullName evidence="11">Cation-transporting P-type ATPase B</fullName>
    </recommendedName>
</protein>
<dbReference type="InterPro" id="IPR023214">
    <property type="entry name" value="HAD_sf"/>
</dbReference>
<evidence type="ECO:0000313" key="17">
    <source>
        <dbReference type="Proteomes" id="UP000217194"/>
    </source>
</evidence>
<feature type="transmembrane region" description="Helical" evidence="12">
    <location>
        <begin position="742"/>
        <end position="760"/>
    </location>
</feature>
<evidence type="ECO:0000313" key="14">
    <source>
        <dbReference type="EMBL" id="ASY16819.1"/>
    </source>
</evidence>
<keyword evidence="3 12" id="KW-0812">Transmembrane</keyword>
<dbReference type="Gene3D" id="3.40.50.1000">
    <property type="entry name" value="HAD superfamily/HAD-like"/>
    <property type="match status" value="1"/>
</dbReference>
<keyword evidence="4 12" id="KW-0479">Metal-binding</keyword>
<dbReference type="RefSeq" id="WP_095674373.1">
    <property type="nucleotide sequence ID" value="NZ_CP016774.1"/>
</dbReference>
<keyword evidence="7" id="KW-1278">Translocase</keyword>
<dbReference type="FunFam" id="2.70.150.10:FF:000002">
    <property type="entry name" value="Copper-transporting ATPase 1, putative"/>
    <property type="match status" value="1"/>
</dbReference>
<dbReference type="SUPFAM" id="SSF81665">
    <property type="entry name" value="Calcium ATPase, transmembrane domain M"/>
    <property type="match status" value="1"/>
</dbReference>
<evidence type="ECO:0000256" key="2">
    <source>
        <dbReference type="ARBA" id="ARBA00006024"/>
    </source>
</evidence>
<dbReference type="GO" id="GO:0005507">
    <property type="term" value="F:copper ion binding"/>
    <property type="evidence" value="ECO:0007669"/>
    <property type="project" value="TreeGrafter"/>
</dbReference>
<evidence type="ECO:0000256" key="9">
    <source>
        <dbReference type="ARBA" id="ARBA00023136"/>
    </source>
</evidence>
<keyword evidence="5 12" id="KW-0547">Nucleotide-binding</keyword>
<reference evidence="16 17" key="1">
    <citation type="submission" date="2016-07" db="EMBL/GenBank/DDBJ databases">
        <title>High microdiversification within the ubiquitous acI lineage of Actinobacteria.</title>
        <authorList>
            <person name="Neuenschwander S.M."/>
            <person name="Salcher M."/>
            <person name="Ghai R."/>
            <person name="Pernthaler J."/>
        </authorList>
    </citation>
    <scope>NUCLEOTIDE SEQUENCE [LARGE SCALE GENOMIC DNA]</scope>
    <source>
        <strain evidence="14">MMS-IA-79</strain>
        <strain evidence="15">MMS-IIB-76</strain>
    </source>
</reference>